<name>A0A2J6TA25_9HELO</name>
<proteinExistence type="predicted"/>
<evidence type="ECO:0000313" key="4">
    <source>
        <dbReference type="EMBL" id="PMD59833.1"/>
    </source>
</evidence>
<keyword evidence="2" id="KW-0732">Signal</keyword>
<dbReference type="GeneID" id="36591175"/>
<dbReference type="PANTHER" id="PTHR35186:SF4">
    <property type="entry name" value="PRION-INHIBITION AND PROPAGATION HELO DOMAIN-CONTAINING PROTEIN"/>
    <property type="match status" value="1"/>
</dbReference>
<protein>
    <recommendedName>
        <fullName evidence="3">DUF7580 domain-containing protein</fullName>
    </recommendedName>
</protein>
<feature type="compositionally biased region" description="Polar residues" evidence="1">
    <location>
        <begin position="334"/>
        <end position="355"/>
    </location>
</feature>
<feature type="region of interest" description="Disordered" evidence="1">
    <location>
        <begin position="320"/>
        <end position="355"/>
    </location>
</feature>
<dbReference type="Pfam" id="PF24476">
    <property type="entry name" value="DUF7580"/>
    <property type="match status" value="1"/>
</dbReference>
<feature type="compositionally biased region" description="Low complexity" evidence="1">
    <location>
        <begin position="273"/>
        <end position="288"/>
    </location>
</feature>
<dbReference type="InParanoid" id="A0A2J6TA25"/>
<evidence type="ECO:0000313" key="5">
    <source>
        <dbReference type="Proteomes" id="UP000235371"/>
    </source>
</evidence>
<gene>
    <name evidence="4" type="ORF">K444DRAFT_629706</name>
</gene>
<feature type="chain" id="PRO_5014476280" description="DUF7580 domain-containing protein" evidence="2">
    <location>
        <begin position="21"/>
        <end position="660"/>
    </location>
</feature>
<feature type="signal peptide" evidence="2">
    <location>
        <begin position="1"/>
        <end position="20"/>
    </location>
</feature>
<feature type="region of interest" description="Disordered" evidence="1">
    <location>
        <begin position="264"/>
        <end position="291"/>
    </location>
</feature>
<evidence type="ECO:0000259" key="3">
    <source>
        <dbReference type="Pfam" id="PF24476"/>
    </source>
</evidence>
<reference evidence="4 5" key="1">
    <citation type="submission" date="2016-04" db="EMBL/GenBank/DDBJ databases">
        <title>A degradative enzymes factory behind the ericoid mycorrhizal symbiosis.</title>
        <authorList>
            <consortium name="DOE Joint Genome Institute"/>
            <person name="Martino E."/>
            <person name="Morin E."/>
            <person name="Grelet G."/>
            <person name="Kuo A."/>
            <person name="Kohler A."/>
            <person name="Daghino S."/>
            <person name="Barry K."/>
            <person name="Choi C."/>
            <person name="Cichocki N."/>
            <person name="Clum A."/>
            <person name="Copeland A."/>
            <person name="Hainaut M."/>
            <person name="Haridas S."/>
            <person name="Labutti K."/>
            <person name="Lindquist E."/>
            <person name="Lipzen A."/>
            <person name="Khouja H.-R."/>
            <person name="Murat C."/>
            <person name="Ohm R."/>
            <person name="Olson A."/>
            <person name="Spatafora J."/>
            <person name="Veneault-Fourrey C."/>
            <person name="Henrissat B."/>
            <person name="Grigoriev I."/>
            <person name="Martin F."/>
            <person name="Perotto S."/>
        </authorList>
    </citation>
    <scope>NUCLEOTIDE SEQUENCE [LARGE SCALE GENOMIC DNA]</scope>
    <source>
        <strain evidence="4 5">E</strain>
    </source>
</reference>
<dbReference type="RefSeq" id="XP_024736737.1">
    <property type="nucleotide sequence ID" value="XM_024883098.1"/>
</dbReference>
<dbReference type="EMBL" id="KZ613803">
    <property type="protein sequence ID" value="PMD59833.1"/>
    <property type="molecule type" value="Genomic_DNA"/>
</dbReference>
<dbReference type="STRING" id="1095630.A0A2J6TA25"/>
<dbReference type="InterPro" id="IPR056002">
    <property type="entry name" value="DUF7580"/>
</dbReference>
<accession>A0A2J6TA25</accession>
<keyword evidence="5" id="KW-1185">Reference proteome</keyword>
<evidence type="ECO:0000256" key="2">
    <source>
        <dbReference type="SAM" id="SignalP"/>
    </source>
</evidence>
<evidence type="ECO:0000256" key="1">
    <source>
        <dbReference type="SAM" id="MobiDB-lite"/>
    </source>
</evidence>
<dbReference type="Proteomes" id="UP000235371">
    <property type="component" value="Unassembled WGS sequence"/>
</dbReference>
<dbReference type="OrthoDB" id="3565018at2759"/>
<sequence>MSGVEIAGFVLAGFPLLISAGEHYREGFEPLVKWKRFRTDFIGFIDAVDIEKQLFDQLLERFLISVDVPYEEVQLFMTNRDYEGWHREDLVGALQARLGPSYDVYMSTIKTMDSLMHELEELLSLKNGEVEWAEQGARQWDYQLKRIRLSFSKKGPKTVALLESHNRKLRELLDSNDKLDSMKATRKDTTWGAVFECIRGHASSVHTAIKKSWNCNCTKPHVAGLRLQKRVTGDDPDFNMAFNIPEEVHKPPTHAREVIISIKKHTPKESKAPHTSPSPSSSSGEVPSEGNYIGRLRTNFTQSTPQLNVVSRPSLEASLSASSSPSLQTPLKDASSSAGLNQCRSSNINSNGTQLSLTDTISRSWRKVKPKKTVQINVPMSIQMPVQIPVRVKPACATTQVELQISHSNPDVEVEIKDLCLRLAAREPCHCLGYIYDEKQQQHMLRPAQEDELRVGEFSYISLASLLQGQSDSRLTRHERYKVASILASSLLQLQSTPWLTERIEKNNIFFCRQENRIFVDRPYIRHCFPSLKSSQSCSNAGQTLAQLSLRPGFMARNSLSNLGILLLELCFGQPIESQAFRKDYLGQDGKPHNSTDYMTAVYWADMVCEEDPALEHIVKCCMFCIFEEKADWNNKKFTQAVYNSVVEPLEKIIAKWALS</sequence>
<feature type="domain" description="DUF7580" evidence="3">
    <location>
        <begin position="412"/>
        <end position="654"/>
    </location>
</feature>
<dbReference type="AlphaFoldDB" id="A0A2J6TA25"/>
<organism evidence="4 5">
    <name type="scientific">Hyaloscypha bicolor E</name>
    <dbReference type="NCBI Taxonomy" id="1095630"/>
    <lineage>
        <taxon>Eukaryota</taxon>
        <taxon>Fungi</taxon>
        <taxon>Dikarya</taxon>
        <taxon>Ascomycota</taxon>
        <taxon>Pezizomycotina</taxon>
        <taxon>Leotiomycetes</taxon>
        <taxon>Helotiales</taxon>
        <taxon>Hyaloscyphaceae</taxon>
        <taxon>Hyaloscypha</taxon>
        <taxon>Hyaloscypha bicolor</taxon>
    </lineage>
</organism>
<dbReference type="PANTHER" id="PTHR35186">
    <property type="entry name" value="ANK_REP_REGION DOMAIN-CONTAINING PROTEIN"/>
    <property type="match status" value="1"/>
</dbReference>